<keyword evidence="1" id="KW-0479">Metal-binding</keyword>
<gene>
    <name evidence="6" type="ORF">HU200_039074</name>
</gene>
<evidence type="ECO:0000256" key="2">
    <source>
        <dbReference type="ARBA" id="ARBA00022771"/>
    </source>
</evidence>
<accession>A0A835EIZ5</accession>
<keyword evidence="7" id="KW-1185">Reference proteome</keyword>
<proteinExistence type="predicted"/>
<organism evidence="6 7">
    <name type="scientific">Digitaria exilis</name>
    <dbReference type="NCBI Taxonomy" id="1010633"/>
    <lineage>
        <taxon>Eukaryota</taxon>
        <taxon>Viridiplantae</taxon>
        <taxon>Streptophyta</taxon>
        <taxon>Embryophyta</taxon>
        <taxon>Tracheophyta</taxon>
        <taxon>Spermatophyta</taxon>
        <taxon>Magnoliopsida</taxon>
        <taxon>Liliopsida</taxon>
        <taxon>Poales</taxon>
        <taxon>Poaceae</taxon>
        <taxon>PACMAD clade</taxon>
        <taxon>Panicoideae</taxon>
        <taxon>Panicodae</taxon>
        <taxon>Paniceae</taxon>
        <taxon>Anthephorinae</taxon>
        <taxon>Digitaria</taxon>
    </lineage>
</organism>
<comment type="caution">
    <text evidence="6">The sequence shown here is derived from an EMBL/GenBank/DDBJ whole genome shotgun (WGS) entry which is preliminary data.</text>
</comment>
<dbReference type="InterPro" id="IPR010666">
    <property type="entry name" value="Znf_GRF"/>
</dbReference>
<evidence type="ECO:0000256" key="3">
    <source>
        <dbReference type="ARBA" id="ARBA00022833"/>
    </source>
</evidence>
<dbReference type="PANTHER" id="PTHR48127:SF1">
    <property type="entry name" value="ZINC FINGER GRF-TYPE DOMAIN-CONTAINING PROTEIN"/>
    <property type="match status" value="1"/>
</dbReference>
<dbReference type="PANTHER" id="PTHR48127">
    <property type="entry name" value="GRF-TYPE DOMAIN-CONTAINING PROTEIN"/>
    <property type="match status" value="1"/>
</dbReference>
<reference evidence="6" key="1">
    <citation type="submission" date="2020-07" db="EMBL/GenBank/DDBJ databases">
        <title>Genome sequence and genetic diversity analysis of an under-domesticated orphan crop, white fonio (Digitaria exilis).</title>
        <authorList>
            <person name="Bennetzen J.L."/>
            <person name="Chen S."/>
            <person name="Ma X."/>
            <person name="Wang X."/>
            <person name="Yssel A.E.J."/>
            <person name="Chaluvadi S.R."/>
            <person name="Johnson M."/>
            <person name="Gangashetty P."/>
            <person name="Hamidou F."/>
            <person name="Sanogo M.D."/>
            <person name="Zwaenepoel A."/>
            <person name="Wallace J."/>
            <person name="Van De Peer Y."/>
            <person name="Van Deynze A."/>
        </authorList>
    </citation>
    <scope>NUCLEOTIDE SEQUENCE</scope>
    <source>
        <tissue evidence="6">Leaves</tissue>
    </source>
</reference>
<dbReference type="GO" id="GO:0008270">
    <property type="term" value="F:zinc ion binding"/>
    <property type="evidence" value="ECO:0007669"/>
    <property type="project" value="UniProtKB-KW"/>
</dbReference>
<protein>
    <recommendedName>
        <fullName evidence="5">GRF-type domain-containing protein</fullName>
    </recommendedName>
</protein>
<keyword evidence="2 4" id="KW-0863">Zinc-finger</keyword>
<feature type="domain" description="GRF-type" evidence="5">
    <location>
        <begin position="90"/>
        <end position="139"/>
    </location>
</feature>
<dbReference type="PROSITE" id="PS51999">
    <property type="entry name" value="ZF_GRF"/>
    <property type="match status" value="1"/>
</dbReference>
<keyword evidence="3" id="KW-0862">Zinc</keyword>
<sequence>MAQPCSGDHATYVGSMAAVFSSRFPFIIKEYTPENIAAICSTIIVSIYVMDFDNPAAVHERMLHKRGYGQYPYEDDAHGPVPPALPIPNCCCGMPAEVKQSRHPKTVGREYYICRFTYDRARWPNEPKPCWFFQWVDGPEKFDPRMRLFPYESEKLVPYHEFRRWVAPPPNPPPMTVDKRMAAARRRMKDPSLCHCGVRGTLVMPPRGGSPNNKPKYSPFFRCSLKTMDGWPVCQFNEYVQGPRSVWPSDKEVRAYEAGQAPWPCAKYPEKRCKCGILAEHGVVSSKLGYGWYCGNGNAFWGRTCDWEWFSGRDDLVDRFRRLCQRDKERETRELREKIRKKYDVPLPDDELLFGTILDQYIKEKQYRPLLLEAHDTLVKYWRLNRILYPRPLSQAERVEKQMKLEKEGYLERQDKRKSMGLRVRFAPVEPTLPQDTRGASAVNKGKGVVVISSDEEDGWGDDEVLSVCESD</sequence>
<evidence type="ECO:0000256" key="1">
    <source>
        <dbReference type="ARBA" id="ARBA00022723"/>
    </source>
</evidence>
<name>A0A835EIZ5_9POAL</name>
<evidence type="ECO:0000256" key="4">
    <source>
        <dbReference type="PROSITE-ProRule" id="PRU01343"/>
    </source>
</evidence>
<dbReference type="EMBL" id="JACEFO010001924">
    <property type="protein sequence ID" value="KAF8693663.1"/>
    <property type="molecule type" value="Genomic_DNA"/>
</dbReference>
<evidence type="ECO:0000313" key="7">
    <source>
        <dbReference type="Proteomes" id="UP000636709"/>
    </source>
</evidence>
<dbReference type="Proteomes" id="UP000636709">
    <property type="component" value="Unassembled WGS sequence"/>
</dbReference>
<evidence type="ECO:0000259" key="5">
    <source>
        <dbReference type="PROSITE" id="PS51999"/>
    </source>
</evidence>
<evidence type="ECO:0000313" key="6">
    <source>
        <dbReference type="EMBL" id="KAF8693663.1"/>
    </source>
</evidence>
<dbReference type="OrthoDB" id="680224at2759"/>
<dbReference type="AlphaFoldDB" id="A0A835EIZ5"/>